<reference evidence="1" key="1">
    <citation type="journal article" date="2021" name="Environ. Microbiol.">
        <title>Gene family expansions and transcriptome signatures uncover fungal adaptations to wood decay.</title>
        <authorList>
            <person name="Hage H."/>
            <person name="Miyauchi S."/>
            <person name="Viragh M."/>
            <person name="Drula E."/>
            <person name="Min B."/>
            <person name="Chaduli D."/>
            <person name="Navarro D."/>
            <person name="Favel A."/>
            <person name="Norest M."/>
            <person name="Lesage-Meessen L."/>
            <person name="Balint B."/>
            <person name="Merenyi Z."/>
            <person name="de Eugenio L."/>
            <person name="Morin E."/>
            <person name="Martinez A.T."/>
            <person name="Baldrian P."/>
            <person name="Stursova M."/>
            <person name="Martinez M.J."/>
            <person name="Novotny C."/>
            <person name="Magnuson J.K."/>
            <person name="Spatafora J.W."/>
            <person name="Maurice S."/>
            <person name="Pangilinan J."/>
            <person name="Andreopoulos W."/>
            <person name="LaButti K."/>
            <person name="Hundley H."/>
            <person name="Na H."/>
            <person name="Kuo A."/>
            <person name="Barry K."/>
            <person name="Lipzen A."/>
            <person name="Henrissat B."/>
            <person name="Riley R."/>
            <person name="Ahrendt S."/>
            <person name="Nagy L.G."/>
            <person name="Grigoriev I.V."/>
            <person name="Martin F."/>
            <person name="Rosso M.N."/>
        </authorList>
    </citation>
    <scope>NUCLEOTIDE SEQUENCE</scope>
    <source>
        <strain evidence="1">CBS 384.51</strain>
    </source>
</reference>
<evidence type="ECO:0000313" key="2">
    <source>
        <dbReference type="Proteomes" id="UP001055072"/>
    </source>
</evidence>
<dbReference type="EMBL" id="MU274944">
    <property type="protein sequence ID" value="KAI0084360.1"/>
    <property type="molecule type" value="Genomic_DNA"/>
</dbReference>
<accession>A0ACB8TQV7</accession>
<proteinExistence type="predicted"/>
<evidence type="ECO:0000313" key="1">
    <source>
        <dbReference type="EMBL" id="KAI0084360.1"/>
    </source>
</evidence>
<name>A0ACB8TQV7_9APHY</name>
<protein>
    <submittedName>
        <fullName evidence="1">Uncharacterized protein</fullName>
    </submittedName>
</protein>
<comment type="caution">
    <text evidence="1">The sequence shown here is derived from an EMBL/GenBank/DDBJ whole genome shotgun (WGS) entry which is preliminary data.</text>
</comment>
<sequence>MRSRGLTLPLLTLVVLGPWSSQRNTLSKQRVLFASAALTNFTLDDTSSLITYSPATTWRPSTVACDICLGPDTGLAYAGTWHDGTHIIPTVDADDLPGGVEDHSSSKQGKPSSTSHAFAPAQTTSNGNSGSGGGGGDGKDKVKRDDGRDFRRRKVTRTTRHMKEQRRDNSSDGGNPFFREKMDSDDAGFVDTPVSMAFDFIGASRLPGAPPLYSRFYRRSSKRCQSPEELGSAVYVYALLPLFAAPSNTTPTFVNLTYTLDSQPIGQFLHSGSPSVKPDPSLYLSSALVFQKSGLTEGSHTLNVTVGPDSVLLLDYIVYSRDSQFGIGSGSSNQPTSSNAAGGDSGSQPTTSLGTASMTGALNMATSTTSPSSKSHNVATFAGAVGGSVGLLSVLALSLAFSIYRRRVKARRRDLAYRQSRGGEAPSVNSFHTEASEDGPPMQGPAPFVPRYFPGTVINTAPPAYSPPAPPSNDVTSALLGPGAPEPSIPWSSRRSAGATGDSDSASYADRPPPTPPLNPLAGAAEVEDMYFAPPPSFQVAIASPIPAILAGLSGITTPESPAPTTQPPSPSPPSPIVPLLAPPPSARPVSLTILPLQTPGAGPSDSRTSLTVPLEPTVSTRASLQSLRTQPSEDESSEPNDPSPRPSRYSYPSLRSDSAVASSSAITASQHSAERGGGGDQVMSDEREGNTSSH</sequence>
<keyword evidence="2" id="KW-1185">Reference proteome</keyword>
<organism evidence="1 2">
    <name type="scientific">Irpex rosettiformis</name>
    <dbReference type="NCBI Taxonomy" id="378272"/>
    <lineage>
        <taxon>Eukaryota</taxon>
        <taxon>Fungi</taxon>
        <taxon>Dikarya</taxon>
        <taxon>Basidiomycota</taxon>
        <taxon>Agaricomycotina</taxon>
        <taxon>Agaricomycetes</taxon>
        <taxon>Polyporales</taxon>
        <taxon>Irpicaceae</taxon>
        <taxon>Irpex</taxon>
    </lineage>
</organism>
<gene>
    <name evidence="1" type="ORF">BDY19DRAFT_997838</name>
</gene>
<dbReference type="Proteomes" id="UP001055072">
    <property type="component" value="Unassembled WGS sequence"/>
</dbReference>